<feature type="transmembrane region" description="Helical" evidence="8">
    <location>
        <begin position="392"/>
        <end position="414"/>
    </location>
</feature>
<dbReference type="GO" id="GO:0005886">
    <property type="term" value="C:plasma membrane"/>
    <property type="evidence" value="ECO:0007669"/>
    <property type="project" value="UniProtKB-SubCell"/>
</dbReference>
<dbReference type="AlphaFoldDB" id="A0A0F4VK35"/>
<comment type="similarity">
    <text evidence="2 8">Belongs to the major facilitator superfamily. Bcr/CmlA family.</text>
</comment>
<dbReference type="InterPro" id="IPR036259">
    <property type="entry name" value="MFS_trans_sf"/>
</dbReference>
<keyword evidence="11" id="KW-1185">Reference proteome</keyword>
<dbReference type="PROSITE" id="PS50850">
    <property type="entry name" value="MFS"/>
    <property type="match status" value="1"/>
</dbReference>
<keyword evidence="5 8" id="KW-0812">Transmembrane</keyword>
<evidence type="ECO:0000313" key="10">
    <source>
        <dbReference type="EMBL" id="KJZ81734.1"/>
    </source>
</evidence>
<comment type="subcellular location">
    <subcellularLocation>
        <location evidence="8">Cell inner membrane</location>
        <topology evidence="8">Multi-pass membrane protein</topology>
    </subcellularLocation>
    <subcellularLocation>
        <location evidence="1">Cell membrane</location>
        <topology evidence="1">Multi-pass membrane protein</topology>
    </subcellularLocation>
</comment>
<dbReference type="Gene3D" id="1.20.1720.10">
    <property type="entry name" value="Multidrug resistance protein D"/>
    <property type="match status" value="1"/>
</dbReference>
<reference evidence="10 11" key="1">
    <citation type="journal article" date="2015" name="Phytopathology">
        <title>Genomes of Candidatus Liberibacter solanacearum haplotype A from New Zealand and the USA suggest significant genome plasticity in the species.</title>
        <authorList>
            <person name="Thompson S.M."/>
            <person name="Johnson C.P."/>
            <person name="Lu A.Y."/>
            <person name="Frampton R.A."/>
            <person name="Sullivan K.L."/>
            <person name="Fiers M.W."/>
            <person name="Crowhurst R.N."/>
            <person name="Pitman A.R."/>
            <person name="Scott I."/>
            <person name="Gudmestad N.C."/>
            <person name="Smith G.R."/>
        </authorList>
    </citation>
    <scope>NUCLEOTIDE SEQUENCE [LARGE SCALE GENOMIC DNA]</scope>
    <source>
        <strain evidence="10 11">LsoNZ1</strain>
    </source>
</reference>
<comment type="caution">
    <text evidence="10">The sequence shown here is derived from an EMBL/GenBank/DDBJ whole genome shotgun (WGS) entry which is preliminary data.</text>
</comment>
<dbReference type="GO" id="GO:0042910">
    <property type="term" value="F:xenobiotic transmembrane transporter activity"/>
    <property type="evidence" value="ECO:0007669"/>
    <property type="project" value="InterPro"/>
</dbReference>
<dbReference type="SUPFAM" id="SSF103473">
    <property type="entry name" value="MFS general substrate transporter"/>
    <property type="match status" value="1"/>
</dbReference>
<protein>
    <recommendedName>
        <fullName evidence="8">Bcr/CflA family efflux transporter</fullName>
    </recommendedName>
</protein>
<evidence type="ECO:0000256" key="8">
    <source>
        <dbReference type="RuleBase" id="RU365088"/>
    </source>
</evidence>
<feature type="transmembrane region" description="Helical" evidence="8">
    <location>
        <begin position="359"/>
        <end position="386"/>
    </location>
</feature>
<feature type="transmembrane region" description="Helical" evidence="8">
    <location>
        <begin position="301"/>
        <end position="322"/>
    </location>
</feature>
<gene>
    <name evidence="10" type="ORF">DJ66_0456</name>
</gene>
<feature type="transmembrane region" description="Helical" evidence="8">
    <location>
        <begin position="29"/>
        <end position="50"/>
    </location>
</feature>
<keyword evidence="7 8" id="KW-0472">Membrane</keyword>
<evidence type="ECO:0000256" key="6">
    <source>
        <dbReference type="ARBA" id="ARBA00022989"/>
    </source>
</evidence>
<dbReference type="EMBL" id="JMTK01000002">
    <property type="protein sequence ID" value="KJZ81734.1"/>
    <property type="molecule type" value="Genomic_DNA"/>
</dbReference>
<feature type="transmembrane region" description="Helical" evidence="8">
    <location>
        <begin position="156"/>
        <end position="174"/>
    </location>
</feature>
<evidence type="ECO:0000256" key="1">
    <source>
        <dbReference type="ARBA" id="ARBA00004651"/>
    </source>
</evidence>
<keyword evidence="3 8" id="KW-0813">Transport</keyword>
<accession>A0A0F4VK35</accession>
<dbReference type="InterPro" id="IPR011701">
    <property type="entry name" value="MFS"/>
</dbReference>
<dbReference type="Pfam" id="PF07690">
    <property type="entry name" value="MFS_1"/>
    <property type="match status" value="1"/>
</dbReference>
<dbReference type="PANTHER" id="PTHR23502:SF132">
    <property type="entry name" value="POLYAMINE TRANSPORTER 2-RELATED"/>
    <property type="match status" value="1"/>
</dbReference>
<evidence type="ECO:0000259" key="9">
    <source>
        <dbReference type="PROSITE" id="PS50850"/>
    </source>
</evidence>
<dbReference type="CDD" id="cd17320">
    <property type="entry name" value="MFS_MdfA_MDR_like"/>
    <property type="match status" value="1"/>
</dbReference>
<evidence type="ECO:0000256" key="5">
    <source>
        <dbReference type="ARBA" id="ARBA00022692"/>
    </source>
</evidence>
<name>A0A0F4VK35_9HYPH</name>
<keyword evidence="4" id="KW-1003">Cell membrane</keyword>
<dbReference type="PANTHER" id="PTHR23502">
    <property type="entry name" value="MAJOR FACILITATOR SUPERFAMILY"/>
    <property type="match status" value="1"/>
</dbReference>
<keyword evidence="6 8" id="KW-1133">Transmembrane helix</keyword>
<dbReference type="InterPro" id="IPR020846">
    <property type="entry name" value="MFS_dom"/>
</dbReference>
<sequence length="425" mass="47494">MIQQPHSKSQNNDINRIPSKLQSHNISHIEFVLVIAMLMGINSLGIDIILPCLPQINQFLELKNENHSQHLISFYLIGYGIAQIFYGPLADRFGRKAVMISGLVIYILSTIVMITVTSFSGMLSMRLIQGIGGAAPRIITISIIRDIYDGKEMAKVFSMAMMIFMVMPIFAPALGQATMSLLGDWIWIFIWMGAITFIIMMWYYIRFPETLNPRDVRPLNISLILHSFSLIFTNRLSVFYNIANSLMMGAILGFVNSSQQVYTQVYSFGNLFPLAFAIGGIAIALASFMNSHLVDKFGIRIVSHYSLLFLLLITGIWLLIQVTSDSPMNLWIFILFVFLSFFQFGLINSNFSTISMGPFSHLAGTASSVFGFINTLISTLVGIIIGQSFNGTTYPITIGFFALAVLSYICIFIAEKGIMFNKKGK</sequence>
<feature type="transmembrane region" description="Helical" evidence="8">
    <location>
        <begin position="268"/>
        <end position="289"/>
    </location>
</feature>
<dbReference type="RefSeq" id="WP_080937704.1">
    <property type="nucleotide sequence ID" value="NZ_JMTK01000002.1"/>
</dbReference>
<dbReference type="NCBIfam" id="TIGR00710">
    <property type="entry name" value="efflux_Bcr_CflA"/>
    <property type="match status" value="1"/>
</dbReference>
<evidence type="ECO:0000313" key="11">
    <source>
        <dbReference type="Proteomes" id="UP000033731"/>
    </source>
</evidence>
<dbReference type="InterPro" id="IPR004812">
    <property type="entry name" value="Efflux_drug-R_Bcr/CmlA"/>
</dbReference>
<dbReference type="GO" id="GO:1990961">
    <property type="term" value="P:xenobiotic detoxification by transmembrane export across the plasma membrane"/>
    <property type="evidence" value="ECO:0007669"/>
    <property type="project" value="InterPro"/>
</dbReference>
<proteinExistence type="inferred from homology"/>
<dbReference type="PATRIC" id="fig|556287.9.peg.478"/>
<keyword evidence="8" id="KW-0997">Cell inner membrane</keyword>
<feature type="transmembrane region" description="Helical" evidence="8">
    <location>
        <begin position="238"/>
        <end position="256"/>
    </location>
</feature>
<evidence type="ECO:0000256" key="7">
    <source>
        <dbReference type="ARBA" id="ARBA00023136"/>
    </source>
</evidence>
<dbReference type="Proteomes" id="UP000033731">
    <property type="component" value="Unassembled WGS sequence"/>
</dbReference>
<feature type="transmembrane region" description="Helical" evidence="8">
    <location>
        <begin position="70"/>
        <end position="90"/>
    </location>
</feature>
<evidence type="ECO:0000256" key="2">
    <source>
        <dbReference type="ARBA" id="ARBA00006236"/>
    </source>
</evidence>
<evidence type="ECO:0000256" key="3">
    <source>
        <dbReference type="ARBA" id="ARBA00022448"/>
    </source>
</evidence>
<evidence type="ECO:0000256" key="4">
    <source>
        <dbReference type="ARBA" id="ARBA00022475"/>
    </source>
</evidence>
<feature type="transmembrane region" description="Helical" evidence="8">
    <location>
        <begin position="127"/>
        <end position="144"/>
    </location>
</feature>
<feature type="transmembrane region" description="Helical" evidence="8">
    <location>
        <begin position="97"/>
        <end position="121"/>
    </location>
</feature>
<feature type="domain" description="Major facilitator superfamily (MFS) profile" evidence="9">
    <location>
        <begin position="31"/>
        <end position="419"/>
    </location>
</feature>
<feature type="transmembrane region" description="Helical" evidence="8">
    <location>
        <begin position="328"/>
        <end position="347"/>
    </location>
</feature>
<organism evidence="10 11">
    <name type="scientific">Candidatus Liberibacter solanacearum</name>
    <dbReference type="NCBI Taxonomy" id="556287"/>
    <lineage>
        <taxon>Bacteria</taxon>
        <taxon>Pseudomonadati</taxon>
        <taxon>Pseudomonadota</taxon>
        <taxon>Alphaproteobacteria</taxon>
        <taxon>Hyphomicrobiales</taxon>
        <taxon>Rhizobiaceae</taxon>
        <taxon>Liberibacter</taxon>
    </lineage>
</organism>
<feature type="transmembrane region" description="Helical" evidence="8">
    <location>
        <begin position="186"/>
        <end position="205"/>
    </location>
</feature>